<gene>
    <name evidence="2" type="ORF">V9T40_013080</name>
</gene>
<feature type="compositionally biased region" description="Basic and acidic residues" evidence="1">
    <location>
        <begin position="153"/>
        <end position="164"/>
    </location>
</feature>
<dbReference type="AlphaFoldDB" id="A0AAN9TIG7"/>
<accession>A0AAN9TIG7</accession>
<evidence type="ECO:0000313" key="2">
    <source>
        <dbReference type="EMBL" id="KAK7595255.1"/>
    </source>
</evidence>
<organism evidence="2 3">
    <name type="scientific">Parthenolecanium corni</name>
    <dbReference type="NCBI Taxonomy" id="536013"/>
    <lineage>
        <taxon>Eukaryota</taxon>
        <taxon>Metazoa</taxon>
        <taxon>Ecdysozoa</taxon>
        <taxon>Arthropoda</taxon>
        <taxon>Hexapoda</taxon>
        <taxon>Insecta</taxon>
        <taxon>Pterygota</taxon>
        <taxon>Neoptera</taxon>
        <taxon>Paraneoptera</taxon>
        <taxon>Hemiptera</taxon>
        <taxon>Sternorrhyncha</taxon>
        <taxon>Coccoidea</taxon>
        <taxon>Coccidae</taxon>
        <taxon>Parthenolecanium</taxon>
    </lineage>
</organism>
<reference evidence="2 3" key="1">
    <citation type="submission" date="2024-03" db="EMBL/GenBank/DDBJ databases">
        <title>Adaptation during the transition from Ophiocordyceps entomopathogen to insect associate is accompanied by gene loss and intensified selection.</title>
        <authorList>
            <person name="Ward C.M."/>
            <person name="Onetto C.A."/>
            <person name="Borneman A.R."/>
        </authorList>
    </citation>
    <scope>NUCLEOTIDE SEQUENCE [LARGE SCALE GENOMIC DNA]</scope>
    <source>
        <strain evidence="2">AWRI1</strain>
        <tissue evidence="2">Single Adult Female</tissue>
    </source>
</reference>
<evidence type="ECO:0000313" key="3">
    <source>
        <dbReference type="Proteomes" id="UP001367676"/>
    </source>
</evidence>
<comment type="caution">
    <text evidence="2">The sequence shown here is derived from an EMBL/GenBank/DDBJ whole genome shotgun (WGS) entry which is preliminary data.</text>
</comment>
<name>A0AAN9TIG7_9HEMI</name>
<dbReference type="EMBL" id="JBBCAQ010000018">
    <property type="protein sequence ID" value="KAK7595255.1"/>
    <property type="molecule type" value="Genomic_DNA"/>
</dbReference>
<proteinExistence type="predicted"/>
<evidence type="ECO:0000256" key="1">
    <source>
        <dbReference type="SAM" id="MobiDB-lite"/>
    </source>
</evidence>
<protein>
    <submittedName>
        <fullName evidence="2">Uncharacterized protein</fullName>
    </submittedName>
</protein>
<dbReference type="Proteomes" id="UP001367676">
    <property type="component" value="Unassembled WGS sequence"/>
</dbReference>
<feature type="region of interest" description="Disordered" evidence="1">
    <location>
        <begin position="145"/>
        <end position="170"/>
    </location>
</feature>
<keyword evidence="3" id="KW-1185">Reference proteome</keyword>
<sequence>MLCEWLRTATTAIAESSSFSFRHSATATSPITRIGTSRHVASRHVASSSSRLDSSGRIESRRVALRCAVPDIFSSRRSFLDTRQSTVDSAAQRVASDKLTSKLRGENVALRCVASRRVGRPPDAYYSYLLVSTYLYGNYPPRNSDVNSTSGDVHSRADEARRGDASLVEN</sequence>